<protein>
    <submittedName>
        <fullName evidence="2">Uncharacterized protein</fullName>
    </submittedName>
</protein>
<comment type="caution">
    <text evidence="2">The sequence shown here is derived from an EMBL/GenBank/DDBJ whole genome shotgun (WGS) entry which is preliminary data.</text>
</comment>
<sequence>MRNNPLVVNIVLLVPTISSTPVKDANLETVQNVGSESITTKLGKSLQVLKEPGTKPALPAAGTRRKSRQSYPLMIYGGCYPPGTKGWGSSKPGWGSSKPGWGSGWKPTGGVPAVPFGWGSTGGGSTPFGSGFAGWGSVGGGSSGWGSSPGGSAAWAGAGSTIPTSQSPFSAIGPAISGLGPILQALGLGGPGNRGVWPSPNPGEGRPVINPCQYRPFDTNCFGIEGG</sequence>
<reference evidence="2 3" key="1">
    <citation type="submission" date="2015-12" db="EMBL/GenBank/DDBJ databases">
        <title>The genome of Folsomia candida.</title>
        <authorList>
            <person name="Faddeeva A."/>
            <person name="Derks M.F."/>
            <person name="Anvar Y."/>
            <person name="Smit S."/>
            <person name="Van Straalen N."/>
            <person name="Roelofs D."/>
        </authorList>
    </citation>
    <scope>NUCLEOTIDE SEQUENCE [LARGE SCALE GENOMIC DNA]</scope>
    <source>
        <strain evidence="2 3">VU population</strain>
        <tissue evidence="2">Whole body</tissue>
    </source>
</reference>
<dbReference type="Proteomes" id="UP000198287">
    <property type="component" value="Unassembled WGS sequence"/>
</dbReference>
<keyword evidence="1" id="KW-0732">Signal</keyword>
<dbReference type="AlphaFoldDB" id="A0A226DIU8"/>
<evidence type="ECO:0000313" key="2">
    <source>
        <dbReference type="EMBL" id="OXA44774.1"/>
    </source>
</evidence>
<feature type="signal peptide" evidence="1">
    <location>
        <begin position="1"/>
        <end position="19"/>
    </location>
</feature>
<accession>A0A226DIU8</accession>
<evidence type="ECO:0000256" key="1">
    <source>
        <dbReference type="SAM" id="SignalP"/>
    </source>
</evidence>
<dbReference type="EMBL" id="LNIX01000019">
    <property type="protein sequence ID" value="OXA44774.1"/>
    <property type="molecule type" value="Genomic_DNA"/>
</dbReference>
<keyword evidence="3" id="KW-1185">Reference proteome</keyword>
<proteinExistence type="predicted"/>
<feature type="chain" id="PRO_5012714193" evidence="1">
    <location>
        <begin position="20"/>
        <end position="227"/>
    </location>
</feature>
<organism evidence="2 3">
    <name type="scientific">Folsomia candida</name>
    <name type="common">Springtail</name>
    <dbReference type="NCBI Taxonomy" id="158441"/>
    <lineage>
        <taxon>Eukaryota</taxon>
        <taxon>Metazoa</taxon>
        <taxon>Ecdysozoa</taxon>
        <taxon>Arthropoda</taxon>
        <taxon>Hexapoda</taxon>
        <taxon>Collembola</taxon>
        <taxon>Entomobryomorpha</taxon>
        <taxon>Isotomoidea</taxon>
        <taxon>Isotomidae</taxon>
        <taxon>Proisotominae</taxon>
        <taxon>Folsomia</taxon>
    </lineage>
</organism>
<evidence type="ECO:0000313" key="3">
    <source>
        <dbReference type="Proteomes" id="UP000198287"/>
    </source>
</evidence>
<gene>
    <name evidence="2" type="ORF">Fcan01_20751</name>
</gene>
<name>A0A226DIU8_FOLCA</name>